<keyword evidence="1" id="KW-0732">Signal</keyword>
<organism evidence="2 3">
    <name type="scientific">Meloidogyne graminicola</name>
    <dbReference type="NCBI Taxonomy" id="189291"/>
    <lineage>
        <taxon>Eukaryota</taxon>
        <taxon>Metazoa</taxon>
        <taxon>Ecdysozoa</taxon>
        <taxon>Nematoda</taxon>
        <taxon>Chromadorea</taxon>
        <taxon>Rhabditida</taxon>
        <taxon>Tylenchina</taxon>
        <taxon>Tylenchomorpha</taxon>
        <taxon>Tylenchoidea</taxon>
        <taxon>Meloidogynidae</taxon>
        <taxon>Meloidogyninae</taxon>
        <taxon>Meloidogyne</taxon>
    </lineage>
</organism>
<feature type="chain" id="PRO_5035909516" evidence="1">
    <location>
        <begin position="20"/>
        <end position="69"/>
    </location>
</feature>
<accession>A0A8S9ZQJ5</accession>
<dbReference type="Proteomes" id="UP000605970">
    <property type="component" value="Unassembled WGS sequence"/>
</dbReference>
<gene>
    <name evidence="2" type="ORF">Mgra_00004827</name>
</gene>
<evidence type="ECO:0000313" key="2">
    <source>
        <dbReference type="EMBL" id="KAF7635735.1"/>
    </source>
</evidence>
<feature type="non-terminal residue" evidence="2">
    <location>
        <position position="69"/>
    </location>
</feature>
<name>A0A8S9ZQJ5_9BILA</name>
<keyword evidence="3" id="KW-1185">Reference proteome</keyword>
<proteinExistence type="predicted"/>
<sequence>FFVLFFILIIQLLNNFINCSNNGKQNGEACTKDVDCNTSMICCPKDGTKCFFRKVCCKPTCCYPTTISI</sequence>
<dbReference type="AlphaFoldDB" id="A0A8S9ZQJ5"/>
<evidence type="ECO:0000313" key="3">
    <source>
        <dbReference type="Proteomes" id="UP000605970"/>
    </source>
</evidence>
<evidence type="ECO:0000256" key="1">
    <source>
        <dbReference type="SAM" id="SignalP"/>
    </source>
</evidence>
<reference evidence="2" key="1">
    <citation type="journal article" date="2020" name="Ecol. Evol.">
        <title>Genome structure and content of the rice root-knot nematode (Meloidogyne graminicola).</title>
        <authorList>
            <person name="Phan N.T."/>
            <person name="Danchin E.G.J."/>
            <person name="Klopp C."/>
            <person name="Perfus-Barbeoch L."/>
            <person name="Kozlowski D.K."/>
            <person name="Koutsovoulos G.D."/>
            <person name="Lopez-Roques C."/>
            <person name="Bouchez O."/>
            <person name="Zahm M."/>
            <person name="Besnard G."/>
            <person name="Bellafiore S."/>
        </authorList>
    </citation>
    <scope>NUCLEOTIDE SEQUENCE</scope>
    <source>
        <strain evidence="2">VN-18</strain>
    </source>
</reference>
<comment type="caution">
    <text evidence="2">The sequence shown here is derived from an EMBL/GenBank/DDBJ whole genome shotgun (WGS) entry which is preliminary data.</text>
</comment>
<feature type="non-terminal residue" evidence="2">
    <location>
        <position position="1"/>
    </location>
</feature>
<dbReference type="EMBL" id="JABEBT010000038">
    <property type="protein sequence ID" value="KAF7635735.1"/>
    <property type="molecule type" value="Genomic_DNA"/>
</dbReference>
<feature type="signal peptide" evidence="1">
    <location>
        <begin position="1"/>
        <end position="19"/>
    </location>
</feature>
<protein>
    <submittedName>
        <fullName evidence="2">Uncharacterized protein</fullName>
    </submittedName>
</protein>